<evidence type="ECO:0000313" key="1">
    <source>
        <dbReference type="EMBL" id="MCL7939358.1"/>
    </source>
</evidence>
<sequence length="80" mass="8699">MIERLPQHSQILIRLATHTRLNRHDLFLYLSKHSSGATIAPGGVGSIGRVAARVGTGVLTVFGAPVWDDRQILFSPMVHG</sequence>
<reference evidence="1" key="1">
    <citation type="submission" date="2022-05" db="EMBL/GenBank/DDBJ databases">
        <title>Halomonas geminus sp. nov. and Halomonas llamarensis sp. nov. isolated from high-altitude salars of the Atacama Desert.</title>
        <authorList>
            <person name="Hintersatz C."/>
            <person name="Rojas L.A."/>
            <person name="Wei T.-S."/>
            <person name="Kutschke S."/>
            <person name="Lehmann F."/>
            <person name="Jain R."/>
            <person name="Pollmann K."/>
        </authorList>
    </citation>
    <scope>NUCLEOTIDE SEQUENCE</scope>
    <source>
        <strain evidence="1">ATCH28</strain>
    </source>
</reference>
<dbReference type="RefSeq" id="WP_250059355.1">
    <property type="nucleotide sequence ID" value="NZ_JAMJPK010000001.1"/>
</dbReference>
<keyword evidence="2" id="KW-1185">Reference proteome</keyword>
<protein>
    <submittedName>
        <fullName evidence="1">Uncharacterized protein</fullName>
    </submittedName>
</protein>
<proteinExistence type="predicted"/>
<comment type="caution">
    <text evidence="1">The sequence shown here is derived from an EMBL/GenBank/DDBJ whole genome shotgun (WGS) entry which is preliminary data.</text>
</comment>
<evidence type="ECO:0000313" key="2">
    <source>
        <dbReference type="Proteomes" id="UP001165369"/>
    </source>
</evidence>
<dbReference type="EMBL" id="JAMJPK010000001">
    <property type="protein sequence ID" value="MCL7939358.1"/>
    <property type="molecule type" value="Genomic_DNA"/>
</dbReference>
<accession>A0ABT0SXG6</accession>
<dbReference type="Proteomes" id="UP001165369">
    <property type="component" value="Unassembled WGS sequence"/>
</dbReference>
<organism evidence="1 2">
    <name type="scientific">Halomonas gemina</name>
    <dbReference type="NCBI Taxonomy" id="2945105"/>
    <lineage>
        <taxon>Bacteria</taxon>
        <taxon>Pseudomonadati</taxon>
        <taxon>Pseudomonadota</taxon>
        <taxon>Gammaproteobacteria</taxon>
        <taxon>Oceanospirillales</taxon>
        <taxon>Halomonadaceae</taxon>
        <taxon>Halomonas</taxon>
    </lineage>
</organism>
<gene>
    <name evidence="1" type="ORF">M8009_03445</name>
</gene>
<name>A0ABT0SXG6_9GAMM</name>